<comment type="function">
    <text evidence="5">Decapping enzyme for NAD-capped RNAs: specifically hydrolyzes the nicotinamide adenine dinucleotide (NAD) cap from a subset of RNAs by removing the entire NAD moiety from the 5'-end of an NAD-capped RNA. The NAD-cap is present at the 5'-end of some RNAs and snoRNAs. In contrast to the canonical 5'-end N7 methylguanosine (m7G) cap, the NAD cap promotes mRNA decay. Also acts as a non-canonical decapping enzyme that removes the entire cap structure of m7G capped or incompletely capped RNAs. Has decapping activity toward incomplete 5'-end m7G cap mRNAs such as unmethylated 5'-end-capped RNA (cap0), while it has no activity toward 2'-O-ribose methylated m7G cap (cap1). Also possesses RNA 5'-pyrophosphohydrolase activity by hydrolyzing the 5'-end triphosphate to release pyrophosphates. Stimulates exoribonuclease activity of Rat1, allowing it to degrade RNAs with stable secondary structure more effectively.</text>
</comment>
<sequence length="334" mass="38496">MTARYPIRSGGFRPGGGRKLVARPQFKQDASSVRWYYHNPMDIGADLSAGFDRFDKHDESQPDHLTSLLKTIIDWEKREERRLDAHLVTWRGMMTKILSCPFENRDGIAWYKFETLCTLSRPWGEISRTEIESRPNDVVSNKAQYCSVAITNLGPTKMCLAGEIDALWGSKPSDPQAPIDWVELKTTAEIQSERDRDFFNNKVMRFWIQSFLIGVSRVIVGFRSHDGHLVRVQEMYTADLLRRAPELGRRRLKSVIRGGGLWRIRRQPGGRDVEVFRLAEHGHGQVLSDEFLEWRNSEAMKAIDQQAQQRALQAEKERQEQQEEARAAGQQQPS</sequence>
<dbReference type="InterPro" id="IPR039039">
    <property type="entry name" value="RAI1-like_fam"/>
</dbReference>
<proteinExistence type="inferred from homology"/>
<dbReference type="GO" id="GO:0000956">
    <property type="term" value="P:nuclear-transcribed mRNA catabolic process"/>
    <property type="evidence" value="ECO:0007669"/>
    <property type="project" value="TreeGrafter"/>
</dbReference>
<dbReference type="GO" id="GO:0000166">
    <property type="term" value="F:nucleotide binding"/>
    <property type="evidence" value="ECO:0007669"/>
    <property type="project" value="UniProtKB-KW"/>
</dbReference>
<dbReference type="GO" id="GO:0046872">
    <property type="term" value="F:metal ion binding"/>
    <property type="evidence" value="ECO:0007669"/>
    <property type="project" value="UniProtKB-KW"/>
</dbReference>
<keyword evidence="7" id="KW-0540">Nuclease</keyword>
<comment type="catalytic activity">
    <reaction evidence="4">
        <text>a 5'-end triphospho-ribonucleoside in mRNA + H2O = a 5'-end phospho-ribonucleoside in mRNA + diphosphate + H(+)</text>
        <dbReference type="Rhea" id="RHEA:78683"/>
        <dbReference type="Rhea" id="RHEA-COMP:15692"/>
        <dbReference type="Rhea" id="RHEA-COMP:17164"/>
        <dbReference type="ChEBI" id="CHEBI:15377"/>
        <dbReference type="ChEBI" id="CHEBI:15378"/>
        <dbReference type="ChEBI" id="CHEBI:33019"/>
        <dbReference type="ChEBI" id="CHEBI:138282"/>
        <dbReference type="ChEBI" id="CHEBI:167618"/>
    </reaction>
    <physiologicalReaction direction="left-to-right" evidence="4">
        <dbReference type="Rhea" id="RHEA:78684"/>
    </physiologicalReaction>
</comment>
<keyword evidence="7" id="KW-0378">Hydrolase</keyword>
<dbReference type="AlphaFoldDB" id="A0A9P1GUA6"/>
<comment type="catalytic activity">
    <reaction evidence="6">
        <text>a 5'-end NAD(+)-phospho-ribonucleoside in mRNA + H2O = a 5'-end phospho-ribonucleoside in mRNA + NAD(+) + H(+)</text>
        <dbReference type="Rhea" id="RHEA:60880"/>
        <dbReference type="Rhea" id="RHEA-COMP:15692"/>
        <dbReference type="Rhea" id="RHEA-COMP:15698"/>
        <dbReference type="ChEBI" id="CHEBI:15377"/>
        <dbReference type="ChEBI" id="CHEBI:15378"/>
        <dbReference type="ChEBI" id="CHEBI:57540"/>
        <dbReference type="ChEBI" id="CHEBI:138282"/>
        <dbReference type="ChEBI" id="CHEBI:144029"/>
    </reaction>
    <physiologicalReaction direction="left-to-right" evidence="6">
        <dbReference type="Rhea" id="RHEA:60881"/>
    </physiologicalReaction>
</comment>
<keyword evidence="7" id="KW-0539">Nucleus</keyword>
<comment type="cofactor">
    <cofactor evidence="1 7">
        <name>a divalent metal cation</name>
        <dbReference type="ChEBI" id="CHEBI:60240"/>
    </cofactor>
</comment>
<dbReference type="GO" id="GO:0004518">
    <property type="term" value="F:nuclease activity"/>
    <property type="evidence" value="ECO:0007669"/>
    <property type="project" value="UniProtKB-KW"/>
</dbReference>
<dbReference type="EC" id="3.6.1.-" evidence="7"/>
<feature type="domain" description="RAI1-like" evidence="9">
    <location>
        <begin position="111"/>
        <end position="244"/>
    </location>
</feature>
<dbReference type="Proteomes" id="UP000838763">
    <property type="component" value="Unassembled WGS sequence"/>
</dbReference>
<dbReference type="EMBL" id="CALLCH030000001">
    <property type="protein sequence ID" value="CAI4210404.1"/>
    <property type="molecule type" value="Genomic_DNA"/>
</dbReference>
<dbReference type="PANTHER" id="PTHR12395:SF9">
    <property type="entry name" value="DECAPPING AND EXORIBONUCLEASE PROTEIN"/>
    <property type="match status" value="1"/>
</dbReference>
<dbReference type="InterPro" id="IPR013961">
    <property type="entry name" value="RAI1"/>
</dbReference>
<evidence type="ECO:0000256" key="7">
    <source>
        <dbReference type="RuleBase" id="RU367113"/>
    </source>
</evidence>
<dbReference type="GO" id="GO:0034353">
    <property type="term" value="F:mRNA 5'-diphosphatase activity"/>
    <property type="evidence" value="ECO:0007669"/>
    <property type="project" value="TreeGrafter"/>
</dbReference>
<feature type="domain" description="RAI1-like" evidence="9">
    <location>
        <begin position="25"/>
        <end position="108"/>
    </location>
</feature>
<evidence type="ECO:0000256" key="3">
    <source>
        <dbReference type="ARBA" id="ARBA00044676"/>
    </source>
</evidence>
<evidence type="ECO:0000256" key="1">
    <source>
        <dbReference type="ARBA" id="ARBA00001968"/>
    </source>
</evidence>
<dbReference type="GO" id="GO:0005634">
    <property type="term" value="C:nucleus"/>
    <property type="evidence" value="ECO:0007669"/>
    <property type="project" value="UniProtKB-SubCell"/>
</dbReference>
<comment type="subcellular location">
    <subcellularLocation>
        <location evidence="7">Nucleus</location>
    </subcellularLocation>
</comment>
<keyword evidence="7" id="KW-0694">RNA-binding</keyword>
<keyword evidence="11" id="KW-1185">Reference proteome</keyword>
<dbReference type="GO" id="GO:0110155">
    <property type="term" value="P:NAD-cap decapping"/>
    <property type="evidence" value="ECO:0007669"/>
    <property type="project" value="TreeGrafter"/>
</dbReference>
<feature type="compositionally biased region" description="Basic and acidic residues" evidence="8">
    <location>
        <begin position="313"/>
        <end position="326"/>
    </location>
</feature>
<accession>A0A9P1GUA6</accession>
<dbReference type="GO" id="GO:0005829">
    <property type="term" value="C:cytosol"/>
    <property type="evidence" value="ECO:0007669"/>
    <property type="project" value="TreeGrafter"/>
</dbReference>
<evidence type="ECO:0000256" key="6">
    <source>
        <dbReference type="ARBA" id="ARBA00048124"/>
    </source>
</evidence>
<evidence type="ECO:0000256" key="5">
    <source>
        <dbReference type="ARBA" id="ARBA00046211"/>
    </source>
</evidence>
<reference evidence="10" key="1">
    <citation type="submission" date="2022-11" db="EMBL/GenBank/DDBJ databases">
        <authorList>
            <person name="Scott C."/>
            <person name="Bruce N."/>
        </authorList>
    </citation>
    <scope>NUCLEOTIDE SEQUENCE</scope>
</reference>
<feature type="region of interest" description="Disordered" evidence="8">
    <location>
        <begin position="305"/>
        <end position="334"/>
    </location>
</feature>
<evidence type="ECO:0000313" key="10">
    <source>
        <dbReference type="EMBL" id="CAI4210404.1"/>
    </source>
</evidence>
<evidence type="ECO:0000259" key="9">
    <source>
        <dbReference type="Pfam" id="PF08652"/>
    </source>
</evidence>
<evidence type="ECO:0000313" key="11">
    <source>
        <dbReference type="Proteomes" id="UP000838763"/>
    </source>
</evidence>
<dbReference type="OrthoDB" id="5853397at2759"/>
<protein>
    <recommendedName>
        <fullName evidence="7">Decapping nuclease</fullName>
        <ecNumber evidence="7">3.6.1.-</ecNumber>
    </recommendedName>
</protein>
<keyword evidence="7" id="KW-0479">Metal-binding</keyword>
<organism evidence="10 11">
    <name type="scientific">Parascedosporium putredinis</name>
    <dbReference type="NCBI Taxonomy" id="1442378"/>
    <lineage>
        <taxon>Eukaryota</taxon>
        <taxon>Fungi</taxon>
        <taxon>Dikarya</taxon>
        <taxon>Ascomycota</taxon>
        <taxon>Pezizomycotina</taxon>
        <taxon>Sordariomycetes</taxon>
        <taxon>Hypocreomycetidae</taxon>
        <taxon>Microascales</taxon>
        <taxon>Microascaceae</taxon>
        <taxon>Parascedosporium</taxon>
    </lineage>
</organism>
<dbReference type="PANTHER" id="PTHR12395">
    <property type="entry name" value="DOM-3 RELATED"/>
    <property type="match status" value="1"/>
</dbReference>
<dbReference type="GO" id="GO:0003723">
    <property type="term" value="F:RNA binding"/>
    <property type="evidence" value="ECO:0007669"/>
    <property type="project" value="UniProtKB-KW"/>
</dbReference>
<evidence type="ECO:0000256" key="8">
    <source>
        <dbReference type="SAM" id="MobiDB-lite"/>
    </source>
</evidence>
<keyword evidence="7" id="KW-0547">Nucleotide-binding</keyword>
<gene>
    <name evidence="10" type="ORF">PPNO1_LOCUS208</name>
</gene>
<comment type="similarity">
    <text evidence="2 7">Belongs to the DXO/Dom3Z family.</text>
</comment>
<comment type="caution">
    <text evidence="10">The sequence shown here is derived from an EMBL/GenBank/DDBJ whole genome shotgun (WGS) entry which is preliminary data.</text>
</comment>
<evidence type="ECO:0000256" key="2">
    <source>
        <dbReference type="ARBA" id="ARBA00006562"/>
    </source>
</evidence>
<comment type="catalytic activity">
    <reaction evidence="3">
        <text>a 5'-end (N(7)-methyl 5'-triphosphoguanosine)-ribonucleoside-ribonucleotide in mRNA + H2O = a (N(7)-methyl 5'-triphosphoguanosine)-nucleoside + a 5'-end phospho-ribonucleoside in mRNA + H(+)</text>
        <dbReference type="Rhea" id="RHEA:66928"/>
        <dbReference type="Rhea" id="RHEA-COMP:15692"/>
        <dbReference type="Rhea" id="RHEA-COMP:17313"/>
        <dbReference type="ChEBI" id="CHEBI:15377"/>
        <dbReference type="ChEBI" id="CHEBI:15378"/>
        <dbReference type="ChEBI" id="CHEBI:138282"/>
        <dbReference type="ChEBI" id="CHEBI:172876"/>
        <dbReference type="ChEBI" id="CHEBI:172877"/>
    </reaction>
    <physiologicalReaction direction="left-to-right" evidence="3">
        <dbReference type="Rhea" id="RHEA:66929"/>
    </physiologicalReaction>
</comment>
<evidence type="ECO:0000256" key="4">
    <source>
        <dbReference type="ARBA" id="ARBA00044692"/>
    </source>
</evidence>
<name>A0A9P1GUA6_9PEZI</name>
<dbReference type="Pfam" id="PF08652">
    <property type="entry name" value="RAI1"/>
    <property type="match status" value="2"/>
</dbReference>